<organism evidence="2 3">
    <name type="scientific">Canavalia gladiata</name>
    <name type="common">Sword bean</name>
    <name type="synonym">Dolichos gladiatus</name>
    <dbReference type="NCBI Taxonomy" id="3824"/>
    <lineage>
        <taxon>Eukaryota</taxon>
        <taxon>Viridiplantae</taxon>
        <taxon>Streptophyta</taxon>
        <taxon>Embryophyta</taxon>
        <taxon>Tracheophyta</taxon>
        <taxon>Spermatophyta</taxon>
        <taxon>Magnoliopsida</taxon>
        <taxon>eudicotyledons</taxon>
        <taxon>Gunneridae</taxon>
        <taxon>Pentapetalae</taxon>
        <taxon>rosids</taxon>
        <taxon>fabids</taxon>
        <taxon>Fabales</taxon>
        <taxon>Fabaceae</taxon>
        <taxon>Papilionoideae</taxon>
        <taxon>50 kb inversion clade</taxon>
        <taxon>NPAAA clade</taxon>
        <taxon>indigoferoid/millettioid clade</taxon>
        <taxon>Phaseoleae</taxon>
        <taxon>Canavalia</taxon>
    </lineage>
</organism>
<evidence type="ECO:0000256" key="1">
    <source>
        <dbReference type="SAM" id="MobiDB-lite"/>
    </source>
</evidence>
<keyword evidence="3" id="KW-1185">Reference proteome</keyword>
<proteinExistence type="predicted"/>
<name>A0AAN9MB52_CANGL</name>
<comment type="caution">
    <text evidence="2">The sequence shown here is derived from an EMBL/GenBank/DDBJ whole genome shotgun (WGS) entry which is preliminary data.</text>
</comment>
<evidence type="ECO:0000313" key="3">
    <source>
        <dbReference type="Proteomes" id="UP001367508"/>
    </source>
</evidence>
<dbReference type="AlphaFoldDB" id="A0AAN9MB52"/>
<evidence type="ECO:0000313" key="2">
    <source>
        <dbReference type="EMBL" id="KAK7350831.1"/>
    </source>
</evidence>
<reference evidence="2 3" key="1">
    <citation type="submission" date="2024-01" db="EMBL/GenBank/DDBJ databases">
        <title>The genomes of 5 underutilized Papilionoideae crops provide insights into root nodulation and disease resistanc.</title>
        <authorList>
            <person name="Jiang F."/>
        </authorList>
    </citation>
    <scope>NUCLEOTIDE SEQUENCE [LARGE SCALE GENOMIC DNA]</scope>
    <source>
        <strain evidence="2">LVBAO_FW01</strain>
        <tissue evidence="2">Leaves</tissue>
    </source>
</reference>
<dbReference type="EMBL" id="JAYMYQ010000002">
    <property type="protein sequence ID" value="KAK7350831.1"/>
    <property type="molecule type" value="Genomic_DNA"/>
</dbReference>
<dbReference type="Proteomes" id="UP001367508">
    <property type="component" value="Unassembled WGS sequence"/>
</dbReference>
<accession>A0AAN9MB52</accession>
<gene>
    <name evidence="2" type="ORF">VNO77_09822</name>
</gene>
<sequence length="151" mass="16500">MLRNLETGEAVTNERGVGGGSGSSATVGTTLCYAYSVPLVQCLRIVFYLLLDLCVSGSVDITRRIQGLPRHRKLDAGNKETNFEPMMPLGQGSSPIPEVKFRERGKEIEKDGDRVAHGDFIVEMQTEGFEARVSKRLPDDGGGVLDKLRAF</sequence>
<protein>
    <submittedName>
        <fullName evidence="2">Uncharacterized protein</fullName>
    </submittedName>
</protein>
<feature type="region of interest" description="Disordered" evidence="1">
    <location>
        <begin position="1"/>
        <end position="23"/>
    </location>
</feature>
<feature type="region of interest" description="Disordered" evidence="1">
    <location>
        <begin position="78"/>
        <end position="97"/>
    </location>
</feature>